<evidence type="ECO:0000256" key="4">
    <source>
        <dbReference type="SAM" id="MobiDB-lite"/>
    </source>
</evidence>
<dbReference type="GO" id="GO:0044780">
    <property type="term" value="P:bacterial-type flagellum assembly"/>
    <property type="evidence" value="ECO:0007669"/>
    <property type="project" value="InterPro"/>
</dbReference>
<dbReference type="KEGG" id="proo:MJB10_11325"/>
<feature type="region of interest" description="Disordered" evidence="4">
    <location>
        <begin position="1"/>
        <end position="34"/>
    </location>
</feature>
<evidence type="ECO:0000313" key="7">
    <source>
        <dbReference type="Proteomes" id="UP001304650"/>
    </source>
</evidence>
<evidence type="ECO:0000256" key="2">
    <source>
        <dbReference type="ARBA" id="ARBA00009149"/>
    </source>
</evidence>
<dbReference type="Pfam" id="PF02120">
    <property type="entry name" value="Flg_hook"/>
    <property type="match status" value="1"/>
</dbReference>
<keyword evidence="6" id="KW-0969">Cilium</keyword>
<feature type="region of interest" description="Disordered" evidence="4">
    <location>
        <begin position="426"/>
        <end position="459"/>
    </location>
</feature>
<proteinExistence type="inferred from homology"/>
<protein>
    <submittedName>
        <fullName evidence="6">Flagellar hook-length control protein FliK</fullName>
    </submittedName>
</protein>
<evidence type="ECO:0000256" key="1">
    <source>
        <dbReference type="ARBA" id="ARBA00003944"/>
    </source>
</evidence>
<keyword evidence="6" id="KW-0282">Flagellum</keyword>
<sequence>MDAMMASVPAVQTGTTNSAATGKGSAKGSPTTDSFSVLLAGQTNQDGASKGEGQPTDAELSLSMMLQMLQTLINPLQPIVELGDASQSDETKLPELLLEAMNANPALADTIMQDPKLKKWFENADELLAALGNSVATTGTSNAVNMPFLVQQQSTTDSLKVQNTLLSLITLSKQQPDNLILKFLQEDLAKAVEPILPELLAGLKDPQSTAVVTDQANLKGSNETVTASKKQVSAIDRLSHHKYINQREVDPSVQSDVLGNGQVALPKQERFALKNVPTIMQEQSAPSSTESTVPLVDLPIETDVIANPILTIGDLQKLQQAAIAADKTAPTVITAANFTEEMTTHVLKNMKITLSEGFSEAKLSLFPKNLGHIDVKITMQDGQLFAQFAADSLAGKQLLESQLPQLRQALLTQGLQVEKLEVTQSEQMPSGMFQEQRQPQSFNQSNRQSTKNRSNAIDVDAIGFNEDVEQLTQISNQTNGNGSSLDVTA</sequence>
<dbReference type="PANTHER" id="PTHR37533">
    <property type="entry name" value="FLAGELLAR HOOK-LENGTH CONTROL PROTEIN"/>
    <property type="match status" value="1"/>
</dbReference>
<gene>
    <name evidence="6" type="ORF">MJB10_11325</name>
</gene>
<keyword evidence="6" id="KW-0966">Cell projection</keyword>
<accession>A0AA96LV64</accession>
<name>A0AA96LV64_9BACL</name>
<keyword evidence="3" id="KW-1005">Bacterial flagellum biogenesis</keyword>
<dbReference type="InterPro" id="IPR038610">
    <property type="entry name" value="FliK-like_C_sf"/>
</dbReference>
<dbReference type="EMBL" id="CP130319">
    <property type="protein sequence ID" value="WNR46648.1"/>
    <property type="molecule type" value="Genomic_DNA"/>
</dbReference>
<dbReference type="InterPro" id="IPR052563">
    <property type="entry name" value="FliK"/>
</dbReference>
<dbReference type="Proteomes" id="UP001304650">
    <property type="component" value="Chromosome"/>
</dbReference>
<dbReference type="AlphaFoldDB" id="A0AA96LV64"/>
<dbReference type="InterPro" id="IPR001635">
    <property type="entry name" value="Flag_hook_Flik"/>
</dbReference>
<dbReference type="Gene3D" id="3.30.750.140">
    <property type="match status" value="1"/>
</dbReference>
<organism evidence="6 7">
    <name type="scientific">Paenibacillus roseopurpureus</name>
    <dbReference type="NCBI Taxonomy" id="2918901"/>
    <lineage>
        <taxon>Bacteria</taxon>
        <taxon>Bacillati</taxon>
        <taxon>Bacillota</taxon>
        <taxon>Bacilli</taxon>
        <taxon>Bacillales</taxon>
        <taxon>Paenibacillaceae</taxon>
        <taxon>Paenibacillus</taxon>
    </lineage>
</organism>
<evidence type="ECO:0000259" key="5">
    <source>
        <dbReference type="Pfam" id="PF02120"/>
    </source>
</evidence>
<dbReference type="PRINTS" id="PR01007">
    <property type="entry name" value="FLGHOOKFLIK"/>
</dbReference>
<dbReference type="PANTHER" id="PTHR37533:SF2">
    <property type="entry name" value="FLAGELLAR HOOK-LENGTH CONTROL PROTEIN"/>
    <property type="match status" value="1"/>
</dbReference>
<dbReference type="RefSeq" id="WP_314804882.1">
    <property type="nucleotide sequence ID" value="NZ_CP130319.1"/>
</dbReference>
<keyword evidence="7" id="KW-1185">Reference proteome</keyword>
<feature type="domain" description="Flagellar hook-length control protein-like C-terminal" evidence="5">
    <location>
        <begin position="353"/>
        <end position="428"/>
    </location>
</feature>
<reference evidence="6" key="1">
    <citation type="submission" date="2022-02" db="EMBL/GenBank/DDBJ databases">
        <title>Paenibacillus sp. MBLB1832 Whole Genome Shotgun Sequencing.</title>
        <authorList>
            <person name="Hwang C.Y."/>
            <person name="Cho E.-S."/>
            <person name="Seo M.-J."/>
        </authorList>
    </citation>
    <scope>NUCLEOTIDE SEQUENCE</scope>
    <source>
        <strain evidence="6">MBLB1832</strain>
    </source>
</reference>
<feature type="compositionally biased region" description="Polar residues" evidence="4">
    <location>
        <begin position="426"/>
        <end position="455"/>
    </location>
</feature>
<dbReference type="InterPro" id="IPR021136">
    <property type="entry name" value="Flagellar_hook_control-like_C"/>
</dbReference>
<dbReference type="CDD" id="cd17470">
    <property type="entry name" value="T3SS_Flik_C"/>
    <property type="match status" value="1"/>
</dbReference>
<evidence type="ECO:0000313" key="6">
    <source>
        <dbReference type="EMBL" id="WNR46648.1"/>
    </source>
</evidence>
<comment type="similarity">
    <text evidence="2">Belongs to the FliK family.</text>
</comment>
<dbReference type="GO" id="GO:0009424">
    <property type="term" value="C:bacterial-type flagellum hook"/>
    <property type="evidence" value="ECO:0007669"/>
    <property type="project" value="InterPro"/>
</dbReference>
<comment type="function">
    <text evidence="1">Controls the length of the flagellar hook.</text>
</comment>
<feature type="compositionally biased region" description="Polar residues" evidence="4">
    <location>
        <begin position="10"/>
        <end position="20"/>
    </location>
</feature>
<evidence type="ECO:0000256" key="3">
    <source>
        <dbReference type="ARBA" id="ARBA00022795"/>
    </source>
</evidence>